<gene>
    <name evidence="2" type="ORF">LX77_03841</name>
</gene>
<proteinExistence type="predicted"/>
<evidence type="ECO:0000313" key="2">
    <source>
        <dbReference type="EMBL" id="RAJ17719.1"/>
    </source>
</evidence>
<name>A0A327RLG0_9FLAO</name>
<evidence type="ECO:0000313" key="3">
    <source>
        <dbReference type="Proteomes" id="UP000248987"/>
    </source>
</evidence>
<organism evidence="2 3">
    <name type="scientific">Gelidibacter algens</name>
    <dbReference type="NCBI Taxonomy" id="49280"/>
    <lineage>
        <taxon>Bacteria</taxon>
        <taxon>Pseudomonadati</taxon>
        <taxon>Bacteroidota</taxon>
        <taxon>Flavobacteriia</taxon>
        <taxon>Flavobacteriales</taxon>
        <taxon>Flavobacteriaceae</taxon>
        <taxon>Gelidibacter</taxon>
    </lineage>
</organism>
<dbReference type="RefSeq" id="WP_245905363.1">
    <property type="nucleotide sequence ID" value="NZ_QLLQ01000031.1"/>
</dbReference>
<keyword evidence="3" id="KW-1185">Reference proteome</keyword>
<dbReference type="Pfam" id="PF17293">
    <property type="entry name" value="Arm-DNA-bind_5"/>
    <property type="match status" value="1"/>
</dbReference>
<comment type="caution">
    <text evidence="2">The sequence shown here is derived from an EMBL/GenBank/DDBJ whole genome shotgun (WGS) entry which is preliminary data.</text>
</comment>
<feature type="non-terminal residue" evidence="2">
    <location>
        <position position="75"/>
    </location>
</feature>
<dbReference type="InterPro" id="IPR035386">
    <property type="entry name" value="Arm-DNA-bind_5"/>
</dbReference>
<evidence type="ECO:0000259" key="1">
    <source>
        <dbReference type="Pfam" id="PF17293"/>
    </source>
</evidence>
<dbReference type="Proteomes" id="UP000248987">
    <property type="component" value="Unassembled WGS sequence"/>
</dbReference>
<feature type="domain" description="Arm DNA-binding" evidence="1">
    <location>
        <begin position="13"/>
        <end position="71"/>
    </location>
</feature>
<dbReference type="EMBL" id="QLLQ01000031">
    <property type="protein sequence ID" value="RAJ17719.1"/>
    <property type="molecule type" value="Genomic_DNA"/>
</dbReference>
<dbReference type="AlphaFoldDB" id="A0A327RLG0"/>
<accession>A0A327RLG0</accession>
<reference evidence="2 3" key="1">
    <citation type="submission" date="2018-06" db="EMBL/GenBank/DDBJ databases">
        <title>Genomic Encyclopedia of Archaeal and Bacterial Type Strains, Phase II (KMG-II): from individual species to whole genera.</title>
        <authorList>
            <person name="Goeker M."/>
        </authorList>
    </citation>
    <scope>NUCLEOTIDE SEQUENCE [LARGE SCALE GENOMIC DNA]</scope>
    <source>
        <strain evidence="2 3">DSM 12408</strain>
    </source>
</reference>
<protein>
    <submittedName>
        <fullName evidence="2">Integrase-like protein</fullName>
    </submittedName>
</protein>
<sequence>MRTSKTFSIQFWMDTKKSKNGEGLIYARINVDQKRLSISLKRKLAMEQWDFKTKKHQGTSRTAKEFNRYLDLSKS</sequence>